<accession>A0A370GCL2</accession>
<dbReference type="EMBL" id="QQAX01000023">
    <property type="protein sequence ID" value="RDI40194.1"/>
    <property type="molecule type" value="Genomic_DNA"/>
</dbReference>
<dbReference type="InterPro" id="IPR000073">
    <property type="entry name" value="AB_hydrolase_1"/>
</dbReference>
<proteinExistence type="predicted"/>
<comment type="caution">
    <text evidence="2">The sequence shown here is derived from an EMBL/GenBank/DDBJ whole genome shotgun (WGS) entry which is preliminary data.</text>
</comment>
<feature type="domain" description="AB hydrolase-1" evidence="1">
    <location>
        <begin position="28"/>
        <end position="100"/>
    </location>
</feature>
<organism evidence="2 3">
    <name type="scientific">Aquicella lusitana</name>
    <dbReference type="NCBI Taxonomy" id="254246"/>
    <lineage>
        <taxon>Bacteria</taxon>
        <taxon>Pseudomonadati</taxon>
        <taxon>Pseudomonadota</taxon>
        <taxon>Gammaproteobacteria</taxon>
        <taxon>Legionellales</taxon>
        <taxon>Coxiellaceae</taxon>
        <taxon>Aquicella</taxon>
    </lineage>
</organism>
<protein>
    <submittedName>
        <fullName evidence="2">Alpha/beta hydrolase family protein</fullName>
    </submittedName>
</protein>
<reference evidence="2 3" key="1">
    <citation type="submission" date="2018-07" db="EMBL/GenBank/DDBJ databases">
        <title>Genomic Encyclopedia of Type Strains, Phase IV (KMG-IV): sequencing the most valuable type-strain genomes for metagenomic binning, comparative biology and taxonomic classification.</title>
        <authorList>
            <person name="Goeker M."/>
        </authorList>
    </citation>
    <scope>NUCLEOTIDE SEQUENCE [LARGE SCALE GENOMIC DNA]</scope>
    <source>
        <strain evidence="2 3">DSM 16500</strain>
    </source>
</reference>
<name>A0A370GCL2_9COXI</name>
<keyword evidence="2" id="KW-0378">Hydrolase</keyword>
<keyword evidence="3" id="KW-1185">Reference proteome</keyword>
<dbReference type="RefSeq" id="WP_197737800.1">
    <property type="nucleotide sequence ID" value="NZ_LR699114.1"/>
</dbReference>
<dbReference type="InterPro" id="IPR029058">
    <property type="entry name" value="AB_hydrolase_fold"/>
</dbReference>
<sequence>MIETKIKYVKTSMLSICYEESGESNAIPVILLHGFPDDVRAWDGVVPQLVNNGCRVIVPYLRGFGKTAFLQNDTFRSGQQAALGNDLLELMNGLNIDRAILQLKIKQSY</sequence>
<dbReference type="Gene3D" id="3.40.50.1820">
    <property type="entry name" value="alpha/beta hydrolase"/>
    <property type="match status" value="1"/>
</dbReference>
<evidence type="ECO:0000313" key="3">
    <source>
        <dbReference type="Proteomes" id="UP000254720"/>
    </source>
</evidence>
<dbReference type="AlphaFoldDB" id="A0A370GCL2"/>
<dbReference type="SUPFAM" id="SSF53474">
    <property type="entry name" value="alpha/beta-Hydrolases"/>
    <property type="match status" value="1"/>
</dbReference>
<dbReference type="Proteomes" id="UP000254720">
    <property type="component" value="Unassembled WGS sequence"/>
</dbReference>
<dbReference type="GO" id="GO:0016787">
    <property type="term" value="F:hydrolase activity"/>
    <property type="evidence" value="ECO:0007669"/>
    <property type="project" value="UniProtKB-KW"/>
</dbReference>
<evidence type="ECO:0000313" key="2">
    <source>
        <dbReference type="EMBL" id="RDI40194.1"/>
    </source>
</evidence>
<gene>
    <name evidence="2" type="ORF">C8D86_12328</name>
</gene>
<dbReference type="Pfam" id="PF00561">
    <property type="entry name" value="Abhydrolase_1"/>
    <property type="match status" value="1"/>
</dbReference>
<evidence type="ECO:0000259" key="1">
    <source>
        <dbReference type="Pfam" id="PF00561"/>
    </source>
</evidence>